<dbReference type="EMBL" id="BAVR01000010">
    <property type="protein sequence ID" value="GAE87815.1"/>
    <property type="molecule type" value="Genomic_DNA"/>
</dbReference>
<dbReference type="InterPro" id="IPR010809">
    <property type="entry name" value="FliD_C"/>
</dbReference>
<comment type="subcellular location">
    <subcellularLocation>
        <location evidence="5">Secreted</location>
    </subcellularLocation>
    <subcellularLocation>
        <location evidence="5">Bacterial flagellum</location>
    </subcellularLocation>
</comment>
<evidence type="ECO:0000313" key="8">
    <source>
        <dbReference type="EMBL" id="GAE87815.1"/>
    </source>
</evidence>
<evidence type="ECO:0000256" key="1">
    <source>
        <dbReference type="ARBA" id="ARBA00009764"/>
    </source>
</evidence>
<dbReference type="GO" id="GO:0071973">
    <property type="term" value="P:bacterial-type flagellum-dependent cell motility"/>
    <property type="evidence" value="ECO:0007669"/>
    <property type="project" value="TreeGrafter"/>
</dbReference>
<dbReference type="Pfam" id="PF02465">
    <property type="entry name" value="FliD_N"/>
    <property type="match status" value="1"/>
</dbReference>
<keyword evidence="8" id="KW-0282">Flagellum</keyword>
<evidence type="ECO:0000256" key="5">
    <source>
        <dbReference type="RuleBase" id="RU362066"/>
    </source>
</evidence>
<name>W4V2X2_9FIRM</name>
<dbReference type="PANTHER" id="PTHR30288">
    <property type="entry name" value="FLAGELLAR CAP/ASSEMBLY PROTEIN FLID"/>
    <property type="match status" value="1"/>
</dbReference>
<dbReference type="GO" id="GO:0005576">
    <property type="term" value="C:extracellular region"/>
    <property type="evidence" value="ECO:0007669"/>
    <property type="project" value="UniProtKB-SubCell"/>
</dbReference>
<dbReference type="GO" id="GO:0007155">
    <property type="term" value="P:cell adhesion"/>
    <property type="evidence" value="ECO:0007669"/>
    <property type="project" value="InterPro"/>
</dbReference>
<comment type="caution">
    <text evidence="8">The sequence shown here is derived from an EMBL/GenBank/DDBJ whole genome shotgun (WGS) entry which is preliminary data.</text>
</comment>
<evidence type="ECO:0000259" key="7">
    <source>
        <dbReference type="Pfam" id="PF07195"/>
    </source>
</evidence>
<proteinExistence type="inferred from homology"/>
<dbReference type="GO" id="GO:0009424">
    <property type="term" value="C:bacterial-type flagellum hook"/>
    <property type="evidence" value="ECO:0007669"/>
    <property type="project" value="UniProtKB-UniRule"/>
</dbReference>
<evidence type="ECO:0000256" key="3">
    <source>
        <dbReference type="ARBA" id="ARBA00023054"/>
    </source>
</evidence>
<evidence type="ECO:0000256" key="4">
    <source>
        <dbReference type="ARBA" id="ARBA00023143"/>
    </source>
</evidence>
<accession>W4V2X2</accession>
<keyword evidence="8" id="KW-0966">Cell projection</keyword>
<dbReference type="InterPro" id="IPR040026">
    <property type="entry name" value="FliD"/>
</dbReference>
<evidence type="ECO:0000256" key="2">
    <source>
        <dbReference type="ARBA" id="ARBA00011255"/>
    </source>
</evidence>
<evidence type="ECO:0000313" key="9">
    <source>
        <dbReference type="Proteomes" id="UP000019109"/>
    </source>
</evidence>
<evidence type="ECO:0000259" key="6">
    <source>
        <dbReference type="Pfam" id="PF02465"/>
    </source>
</evidence>
<gene>
    <name evidence="8" type="ORF">JCM21531_1215</name>
</gene>
<keyword evidence="8" id="KW-0969">Cilium</keyword>
<dbReference type="GO" id="GO:0009421">
    <property type="term" value="C:bacterial-type flagellum filament cap"/>
    <property type="evidence" value="ECO:0007669"/>
    <property type="project" value="InterPro"/>
</dbReference>
<keyword evidence="4 5" id="KW-0975">Bacterial flagellum</keyword>
<keyword evidence="3" id="KW-0175">Coiled coil</keyword>
<comment type="similarity">
    <text evidence="1 5">Belongs to the FliD family.</text>
</comment>
<dbReference type="InterPro" id="IPR003481">
    <property type="entry name" value="FliD_N"/>
</dbReference>
<organism evidence="8 9">
    <name type="scientific">Acetivibrio straminisolvens JCM 21531</name>
    <dbReference type="NCBI Taxonomy" id="1294263"/>
    <lineage>
        <taxon>Bacteria</taxon>
        <taxon>Bacillati</taxon>
        <taxon>Bacillota</taxon>
        <taxon>Clostridia</taxon>
        <taxon>Eubacteriales</taxon>
        <taxon>Oscillospiraceae</taxon>
        <taxon>Acetivibrio</taxon>
    </lineage>
</organism>
<sequence length="840" mass="91021">MNPVAVNGISNMINSRIRLTGMSSGLDTDTIIQQLMSIENAKINKIKQERQILEWKRDGYRDIISKLRSITDEYFNVLKPKTNFTSTSAFASFKVNSSNESVVTVTANAGAASKTHSITVSSLASAAKIVGTSGLVDGIKGSNTVSSFSLQGREIEVTLDGVKKTIALEDYANINDLETKLESALDKAFGAGKIDVVTTGGAIEFKCLVNGSTLSISEPANNYISSLGFSNGQKNYITGSSDVKSDYSLYTNGSFKITVGNGEAQTINISGATDINDLTAKIQQAIDGNSELSGKVHVSNDGSKLSFTTLSGETVKLTSGDSNNVLDKLGFANGAIVSGTSSSVIDLSGNEKGKTFIINVNGVDKTIEIDKDYSDLEELASYIQSQLGGTVNVTKDASSNKLIFSSSGSDKLIFKKGPEDGLEKLGFTATDNKSNKISMSAKLDDFKSNFKSDLNVADPNANIIFTINNETIDVGKTYANATLNDVINAINSSKAGVKVSYDSLNDRFIMESKTLGAASTIEITDTDPANGLLKAIGLVGGTYTAGTDAEFTLDGVSGMKRSTNEFTIDGVTYTLKGTSADPVTIDVKGDIDAVVNNIKNFVNSYNEMIAKITSVLTEERDRDYLPLTDDQKKAMSEDDIKKWEEKAKSGLLRSDSILENIVTNLRRALYDKVEGTSLSLYQIGITTGLYQDKGKLVIDEEKLKAALNDNYDAVVQLFTQSSQYTYSESLNDPAKRATRYNESGIAQRINDILQDNIRITRNASGQKGILLEKAGLVGDLTEFDNLIVNEMKEKDTLIDKMLAKLYEKEEYYYRKFAAMEKMLDAMNSQSSWLSQQFSNY</sequence>
<feature type="domain" description="Flagellar hook-associated protein 2 C-terminal" evidence="7">
    <location>
        <begin position="546"/>
        <end position="828"/>
    </location>
</feature>
<dbReference type="AlphaFoldDB" id="W4V2X2"/>
<dbReference type="Proteomes" id="UP000019109">
    <property type="component" value="Unassembled WGS sequence"/>
</dbReference>
<keyword evidence="5" id="KW-0964">Secreted</keyword>
<keyword evidence="9" id="KW-1185">Reference proteome</keyword>
<protein>
    <recommendedName>
        <fullName evidence="5">Flagellar hook-associated protein 2</fullName>
        <shortName evidence="5">HAP2</shortName>
    </recommendedName>
    <alternativeName>
        <fullName evidence="5">Flagellar cap protein</fullName>
    </alternativeName>
</protein>
<comment type="function">
    <text evidence="5">Required for morphogenesis and for the elongation of the flagellar filament by facilitating polymerization of the flagellin monomers at the tip of growing filament. Forms a capping structure, which prevents flagellin subunits (transported through the central channel of the flagellum) from leaking out without polymerization at the distal end.</text>
</comment>
<dbReference type="STRING" id="1294263.JCM21531_1215"/>
<reference evidence="8" key="1">
    <citation type="journal article" date="2014" name="Genome Announc.">
        <title>Draft Genome Sequence of Clostridium straminisolvens Strain JCM 21531T, Isolated from a Cellulose-Degrading Bacterial Community.</title>
        <authorList>
            <person name="Yuki M."/>
            <person name="Oshima K."/>
            <person name="Suda W."/>
            <person name="Sakamoto M."/>
            <person name="Kitamura K."/>
            <person name="Iida T."/>
            <person name="Hattori M."/>
            <person name="Ohkuma M."/>
        </authorList>
    </citation>
    <scope>NUCLEOTIDE SEQUENCE [LARGE SCALE GENOMIC DNA]</scope>
    <source>
        <strain evidence="8">JCM 21531</strain>
    </source>
</reference>
<comment type="subunit">
    <text evidence="2 5">Homopentamer.</text>
</comment>
<dbReference type="PANTHER" id="PTHR30288:SF0">
    <property type="entry name" value="FLAGELLAR HOOK-ASSOCIATED PROTEIN 2"/>
    <property type="match status" value="1"/>
</dbReference>
<dbReference type="Pfam" id="PF07195">
    <property type="entry name" value="FliD_C"/>
    <property type="match status" value="1"/>
</dbReference>
<feature type="domain" description="Flagellar hook-associated protein 2 N-terminal" evidence="6">
    <location>
        <begin position="24"/>
        <end position="126"/>
    </location>
</feature>